<comment type="caution">
    <text evidence="3">The sequence shown here is derived from an EMBL/GenBank/DDBJ whole genome shotgun (WGS) entry which is preliminary data.</text>
</comment>
<evidence type="ECO:0000259" key="2">
    <source>
        <dbReference type="Pfam" id="PF14200"/>
    </source>
</evidence>
<keyword evidence="1" id="KW-0732">Signal</keyword>
<dbReference type="Gene3D" id="2.80.10.50">
    <property type="match status" value="1"/>
</dbReference>
<evidence type="ECO:0000313" key="4">
    <source>
        <dbReference type="Proteomes" id="UP000019678"/>
    </source>
</evidence>
<dbReference type="SUPFAM" id="SSF50370">
    <property type="entry name" value="Ricin B-like lectins"/>
    <property type="match status" value="1"/>
</dbReference>
<sequence>MLSLFRSDDRPLLRFAVPALAAAATSFCPAAPAHAGSLASPPGNGTYMIKALHSGKCLAVKNASTSDGAPIQQFPCDPQNASQRFTLTTVGQTNVILFGVTYTIPLFTLTTFTGKCAAMRVNFVSSLGEKFWYAMGNYVEQQTCLPDLPRYQKFFWAPAQHPWEGMTIRSPNDGTALSSHLCLHIQSASSDSGAGPLLDSCNLSGTGSKNDSFVFMPVSP</sequence>
<dbReference type="eggNOG" id="ENOG502ZQ3P">
    <property type="taxonomic scope" value="Bacteria"/>
</dbReference>
<name>A0A017TA37_9BACT</name>
<gene>
    <name evidence="3" type="ORF">CAP_2323</name>
</gene>
<feature type="chain" id="PRO_5001500379" description="Ricin B lectin domain-containing protein" evidence="1">
    <location>
        <begin position="36"/>
        <end position="220"/>
    </location>
</feature>
<protein>
    <recommendedName>
        <fullName evidence="2">Ricin B lectin domain-containing protein</fullName>
    </recommendedName>
</protein>
<accession>A0A017TA37</accession>
<dbReference type="Proteomes" id="UP000019678">
    <property type="component" value="Unassembled WGS sequence"/>
</dbReference>
<dbReference type="EMBL" id="ASRX01000018">
    <property type="protein sequence ID" value="EYF06133.1"/>
    <property type="molecule type" value="Genomic_DNA"/>
</dbReference>
<feature type="domain" description="Ricin B lectin" evidence="2">
    <location>
        <begin position="43"/>
        <end position="95"/>
    </location>
</feature>
<reference evidence="3 4" key="1">
    <citation type="submission" date="2013-05" db="EMBL/GenBank/DDBJ databases">
        <title>Genome assembly of Chondromyces apiculatus DSM 436.</title>
        <authorList>
            <person name="Sharma G."/>
            <person name="Khatri I."/>
            <person name="Kaur C."/>
            <person name="Mayilraj S."/>
            <person name="Subramanian S."/>
        </authorList>
    </citation>
    <scope>NUCLEOTIDE SEQUENCE [LARGE SCALE GENOMIC DNA]</scope>
    <source>
        <strain evidence="3 4">DSM 436</strain>
    </source>
</reference>
<organism evidence="3 4">
    <name type="scientific">Chondromyces apiculatus DSM 436</name>
    <dbReference type="NCBI Taxonomy" id="1192034"/>
    <lineage>
        <taxon>Bacteria</taxon>
        <taxon>Pseudomonadati</taxon>
        <taxon>Myxococcota</taxon>
        <taxon>Polyangia</taxon>
        <taxon>Polyangiales</taxon>
        <taxon>Polyangiaceae</taxon>
        <taxon>Chondromyces</taxon>
    </lineage>
</organism>
<evidence type="ECO:0000256" key="1">
    <source>
        <dbReference type="SAM" id="SignalP"/>
    </source>
</evidence>
<proteinExistence type="predicted"/>
<dbReference type="CDD" id="cd00161">
    <property type="entry name" value="beta-trefoil_Ricin-like"/>
    <property type="match status" value="1"/>
</dbReference>
<dbReference type="Pfam" id="PF14200">
    <property type="entry name" value="RicinB_lectin_2"/>
    <property type="match status" value="1"/>
</dbReference>
<dbReference type="PROSITE" id="PS50231">
    <property type="entry name" value="RICIN_B_LECTIN"/>
    <property type="match status" value="1"/>
</dbReference>
<dbReference type="InterPro" id="IPR035992">
    <property type="entry name" value="Ricin_B-like_lectins"/>
</dbReference>
<dbReference type="InterPro" id="IPR000772">
    <property type="entry name" value="Ricin_B_lectin"/>
</dbReference>
<dbReference type="AlphaFoldDB" id="A0A017TA37"/>
<evidence type="ECO:0000313" key="3">
    <source>
        <dbReference type="EMBL" id="EYF06133.1"/>
    </source>
</evidence>
<keyword evidence="4" id="KW-1185">Reference proteome</keyword>
<dbReference type="RefSeq" id="WP_044240757.1">
    <property type="nucleotide sequence ID" value="NZ_ASRX01000018.1"/>
</dbReference>
<feature type="signal peptide" evidence="1">
    <location>
        <begin position="1"/>
        <end position="35"/>
    </location>
</feature>